<evidence type="ECO:0000259" key="4">
    <source>
        <dbReference type="PROSITE" id="PS51212"/>
    </source>
</evidence>
<dbReference type="PANTHER" id="PTHR45964">
    <property type="entry name" value="WSCD FAMILY MEMBER CG9164"/>
    <property type="match status" value="1"/>
</dbReference>
<sequence length="1232" mass="131029">MERIKISGLLGLSALVALQTSVVQAIPFDGQIRSIADVGDYVYQGCWAEPSSGRALEMVTTDKQMTLELCAGLCAASAKPKYFGVEYGKECWCGNTLAPNATRATDESQCSTKCPGNDAERCGAGSRLSLFMNSKVVLPAAPAVKAAEGYTYQGCYTDAGSARALARVSKGNAMTVEKCTAICAGSKYMGLEYGRECWCGQDLDASSVPAAKESECSSACSGDSTALCGAGKRLNLYKLTSSPTSSAAPSAPTDRVGDYVAQGCYTDNDKRGRALTKLAASDDMTVENCLQLASAKGLKYFGLEYGRECWAGNVLLYSTQTDESSCRSPCKGNVNQRCGSGGHLSLYLYSPSSSGPVTYELEKANVTNASIVQENGKSVINMSPPANGEATVQLPAQQLPDTEVIFQVSIRTEGSSVQRRAVLTQCTLQMFLGGVMIYNSQIWTTDGNYVVVSSQPTSGGGTSSLVIIEHCAADAATVTIGDVVVTPSQPQSTTSSLPSTAPRSSSLTSTYSPAATTPVSSSSDTGIPGTTSSSALTSEESTAFPSSTIIPSTATPTPTSTNEPTTSSVPPVIQSPTTSSPPDTTVYEYYAPLYTSGLCSLPDSQPASCTLSGAPVATRDLLVVATDVPSSSNGDWSAAYEVCADFCDWYYGCQTFALERPEDTSKDSTCYLYSAGISEYGLSFDPQYRNVVWFQKGCYQCKWSRMVPKGIWTWPSTTSTSPPTLGTASTSTFASTTQTTTPITSGPQTLTTPTRVVPSVTNDPAITPFVPTDRPVCSSLPLNPSKQCNKSGAPIPTIGMMAIANGIPAPAQNGNQDSSIGICAQVCQNMDGCGSFAVDRVLWPGNQIDWSCYFYRSPVSSFYSQYDQDYARVVWFDNDCYQCFVPSTSGSTTRPATATTTRGSTRVPMTTPPIIVNDGITIFSAPPLQTTCYRGQGQYQTNRCTESGYATTTQSLLAVATGIAPPEPSQYYNMEVWYQRCASICRGLDNCQGYALDRGTWPNSQADWSCYFYGMNIAWYLSDKQSSSQYSAVVWMAESCFDCPKPGPIFPELPSSTSIPSSTAPTTESTTASTTEVPTSIFTQGTPTSIFTQRDPTSIFTQGSEVPTSIFTQGSDTTSIPSSTTTLTTGSPTATPAVCKRATNPDPSLSCNIRGFSTPLSFIRVFNGKTQAECASICQNGGLGCHSFLWNSPVDDCMLYRREVWDEIGDAPTAGRAYKDVVMDDFGCWECS</sequence>
<keyword evidence="3" id="KW-0732">Signal</keyword>
<feature type="domain" description="WSC" evidence="4">
    <location>
        <begin position="40"/>
        <end position="134"/>
    </location>
</feature>
<feature type="compositionally biased region" description="Low complexity" evidence="2">
    <location>
        <begin position="1054"/>
        <end position="1076"/>
    </location>
</feature>
<evidence type="ECO:0000256" key="1">
    <source>
        <dbReference type="ARBA" id="ARBA00022737"/>
    </source>
</evidence>
<feature type="chain" id="PRO_5021502824" description="WSC domain-containing protein" evidence="3">
    <location>
        <begin position="26"/>
        <end position="1232"/>
    </location>
</feature>
<dbReference type="Proteomes" id="UP000319257">
    <property type="component" value="Unassembled WGS sequence"/>
</dbReference>
<proteinExistence type="predicted"/>
<evidence type="ECO:0000256" key="3">
    <source>
        <dbReference type="SAM" id="SignalP"/>
    </source>
</evidence>
<feature type="compositionally biased region" description="Low complexity" evidence="2">
    <location>
        <begin position="722"/>
        <end position="752"/>
    </location>
</feature>
<feature type="signal peptide" evidence="3">
    <location>
        <begin position="1"/>
        <end position="25"/>
    </location>
</feature>
<dbReference type="STRING" id="1093900.A0A507AWS2"/>
<dbReference type="InParanoid" id="A0A507AWS2"/>
<feature type="region of interest" description="Disordered" evidence="2">
    <location>
        <begin position="487"/>
        <end position="584"/>
    </location>
</feature>
<feature type="region of interest" description="Disordered" evidence="2">
    <location>
        <begin position="1110"/>
        <end position="1137"/>
    </location>
</feature>
<name>A0A507AWS2_9PEZI</name>
<reference evidence="5 6" key="1">
    <citation type="submission" date="2019-06" db="EMBL/GenBank/DDBJ databases">
        <title>Draft genome sequence of the filamentous fungus Phialemoniopsis curvata isolated from diesel fuel.</title>
        <authorList>
            <person name="Varaljay V.A."/>
            <person name="Lyon W.J."/>
            <person name="Crouch A.L."/>
            <person name="Drake C.E."/>
            <person name="Hollomon J.M."/>
            <person name="Nadeau L.J."/>
            <person name="Nunn H.S."/>
            <person name="Stevenson B.S."/>
            <person name="Bojanowski C.L."/>
            <person name="Crookes-Goodson W.J."/>
        </authorList>
    </citation>
    <scope>NUCLEOTIDE SEQUENCE [LARGE SCALE GENOMIC DNA]</scope>
    <source>
        <strain evidence="5 6">D216</strain>
    </source>
</reference>
<evidence type="ECO:0000313" key="5">
    <source>
        <dbReference type="EMBL" id="TPX12173.1"/>
    </source>
</evidence>
<dbReference type="SMART" id="SM00321">
    <property type="entry name" value="WSC"/>
    <property type="match status" value="3"/>
</dbReference>
<feature type="compositionally biased region" description="Low complexity" evidence="2">
    <location>
        <begin position="1115"/>
        <end position="1136"/>
    </location>
</feature>
<gene>
    <name evidence="5" type="ORF">E0L32_007059</name>
</gene>
<dbReference type="PROSITE" id="PS51212">
    <property type="entry name" value="WSC"/>
    <property type="match status" value="3"/>
</dbReference>
<comment type="caution">
    <text evidence="5">The sequence shown here is derived from an EMBL/GenBank/DDBJ whole genome shotgun (WGS) entry which is preliminary data.</text>
</comment>
<feature type="domain" description="WSC" evidence="4">
    <location>
        <begin position="149"/>
        <end position="240"/>
    </location>
</feature>
<dbReference type="AlphaFoldDB" id="A0A507AWS2"/>
<accession>A0A507AWS2</accession>
<keyword evidence="1" id="KW-0677">Repeat</keyword>
<dbReference type="InterPro" id="IPR051589">
    <property type="entry name" value="Sialate-O-sulfotransferase"/>
</dbReference>
<organism evidence="5 6">
    <name type="scientific">Thyridium curvatum</name>
    <dbReference type="NCBI Taxonomy" id="1093900"/>
    <lineage>
        <taxon>Eukaryota</taxon>
        <taxon>Fungi</taxon>
        <taxon>Dikarya</taxon>
        <taxon>Ascomycota</taxon>
        <taxon>Pezizomycotina</taxon>
        <taxon>Sordariomycetes</taxon>
        <taxon>Sordariomycetidae</taxon>
        <taxon>Thyridiales</taxon>
        <taxon>Thyridiaceae</taxon>
        <taxon>Thyridium</taxon>
    </lineage>
</organism>
<evidence type="ECO:0000313" key="6">
    <source>
        <dbReference type="Proteomes" id="UP000319257"/>
    </source>
</evidence>
<dbReference type="InterPro" id="IPR002889">
    <property type="entry name" value="WSC_carb-bd"/>
</dbReference>
<feature type="region of interest" description="Disordered" evidence="2">
    <location>
        <begin position="1052"/>
        <end position="1076"/>
    </location>
</feature>
<keyword evidence="6" id="KW-1185">Reference proteome</keyword>
<feature type="domain" description="WSC" evidence="4">
    <location>
        <begin position="258"/>
        <end position="350"/>
    </location>
</feature>
<dbReference type="Pfam" id="PF01822">
    <property type="entry name" value="WSC"/>
    <property type="match status" value="3"/>
</dbReference>
<dbReference type="PANTHER" id="PTHR45964:SF5">
    <property type="entry name" value="WSCD FAMILY MEMBER CG9164"/>
    <property type="match status" value="1"/>
</dbReference>
<dbReference type="RefSeq" id="XP_030993884.1">
    <property type="nucleotide sequence ID" value="XM_031141761.1"/>
</dbReference>
<dbReference type="EMBL" id="SKBQ01000042">
    <property type="protein sequence ID" value="TPX12173.1"/>
    <property type="molecule type" value="Genomic_DNA"/>
</dbReference>
<dbReference type="OrthoDB" id="5985073at2759"/>
<dbReference type="GeneID" id="41974506"/>
<protein>
    <recommendedName>
        <fullName evidence="4">WSC domain-containing protein</fullName>
    </recommendedName>
</protein>
<feature type="region of interest" description="Disordered" evidence="2">
    <location>
        <begin position="722"/>
        <end position="757"/>
    </location>
</feature>
<evidence type="ECO:0000256" key="2">
    <source>
        <dbReference type="SAM" id="MobiDB-lite"/>
    </source>
</evidence>